<dbReference type="Proteomes" id="UP000462362">
    <property type="component" value="Unassembled WGS sequence"/>
</dbReference>
<evidence type="ECO:0000256" key="3">
    <source>
        <dbReference type="ARBA" id="ARBA00022737"/>
    </source>
</evidence>
<protein>
    <recommendedName>
        <fullName evidence="7">Bifunctional uridylyltransferase/uridylyl-removing enzyme</fullName>
        <shortName evidence="7">UTase/UR</shortName>
    </recommendedName>
    <alternativeName>
        <fullName evidence="7">Bifunctional [protein-PII] modification enzyme</fullName>
    </alternativeName>
    <alternativeName>
        <fullName evidence="7">Bifunctional nitrogen sensor protein</fullName>
    </alternativeName>
    <domain>
        <recommendedName>
            <fullName evidence="7">[Protein-PII] uridylyltransferase</fullName>
            <shortName evidence="7">PII uridylyltransferase</shortName>
            <shortName evidence="7">UTase</shortName>
            <ecNumber evidence="7">2.7.7.59</ecNumber>
        </recommendedName>
    </domain>
    <domain>
        <recommendedName>
            <fullName evidence="7">[Protein-PII]-UMP uridylyl-removing enzyme</fullName>
            <shortName evidence="7">UR</shortName>
            <ecNumber evidence="7">3.1.4.-</ecNumber>
        </recommendedName>
    </domain>
</protein>
<keyword evidence="4 7" id="KW-0378">Hydrolase</keyword>
<dbReference type="SUPFAM" id="SSF81593">
    <property type="entry name" value="Nucleotidyltransferase substrate binding subunit/domain"/>
    <property type="match status" value="1"/>
</dbReference>
<evidence type="ECO:0000256" key="4">
    <source>
        <dbReference type="ARBA" id="ARBA00022801"/>
    </source>
</evidence>
<evidence type="ECO:0000256" key="6">
    <source>
        <dbReference type="ARBA" id="ARBA00023268"/>
    </source>
</evidence>
<comment type="catalytic activity">
    <reaction evidence="7">
        <text>[protein-PII]-uridylyl-L-tyrosine + H2O = [protein-PII]-L-tyrosine + UMP + H(+)</text>
        <dbReference type="Rhea" id="RHEA:48600"/>
        <dbReference type="Rhea" id="RHEA-COMP:12147"/>
        <dbReference type="Rhea" id="RHEA-COMP:12148"/>
        <dbReference type="ChEBI" id="CHEBI:15377"/>
        <dbReference type="ChEBI" id="CHEBI:15378"/>
        <dbReference type="ChEBI" id="CHEBI:46858"/>
        <dbReference type="ChEBI" id="CHEBI:57865"/>
        <dbReference type="ChEBI" id="CHEBI:90602"/>
    </reaction>
</comment>
<dbReference type="SUPFAM" id="SSF81301">
    <property type="entry name" value="Nucleotidyltransferase"/>
    <property type="match status" value="1"/>
</dbReference>
<feature type="region of interest" description="Uridylyltransferase" evidence="7">
    <location>
        <begin position="1"/>
        <end position="315"/>
    </location>
</feature>
<dbReference type="InterPro" id="IPR002934">
    <property type="entry name" value="Polymerase_NTP_transf_dom"/>
</dbReference>
<organism evidence="8 9">
    <name type="scientific">Parasutterella excrementihominis</name>
    <dbReference type="NCBI Taxonomy" id="487175"/>
    <lineage>
        <taxon>Bacteria</taxon>
        <taxon>Pseudomonadati</taxon>
        <taxon>Pseudomonadota</taxon>
        <taxon>Betaproteobacteria</taxon>
        <taxon>Burkholderiales</taxon>
        <taxon>Sutterellaceae</taxon>
        <taxon>Parasutterella</taxon>
    </lineage>
</organism>
<dbReference type="Gene3D" id="1.10.3090.10">
    <property type="entry name" value="cca-adding enzyme, domain 2"/>
    <property type="match status" value="1"/>
</dbReference>
<dbReference type="SUPFAM" id="SSF109604">
    <property type="entry name" value="HD-domain/PDEase-like"/>
    <property type="match status" value="1"/>
</dbReference>
<keyword evidence="1 7" id="KW-0808">Transferase</keyword>
<evidence type="ECO:0000313" key="8">
    <source>
        <dbReference type="EMBL" id="MTU42966.1"/>
    </source>
</evidence>
<proteinExistence type="inferred from homology"/>
<dbReference type="InterPro" id="IPR043519">
    <property type="entry name" value="NT_sf"/>
</dbReference>
<comment type="function">
    <text evidence="7">Modifies, by uridylylation and deuridylylation, the PII regulatory proteins (GlnB and homologs), in response to the nitrogen status of the cell that GlnD senses through the glutamine level. Under low glutamine levels, catalyzes the conversion of the PII proteins and UTP to PII-UMP and PPi, while under higher glutamine levels, GlnD hydrolyzes PII-UMP to PII and UMP (deuridylylation). Thus, controls uridylylation state and activity of the PII proteins, and plays an important role in the regulation of nitrogen metabolism.</text>
</comment>
<evidence type="ECO:0000256" key="2">
    <source>
        <dbReference type="ARBA" id="ARBA00022695"/>
    </source>
</evidence>
<evidence type="ECO:0000313" key="9">
    <source>
        <dbReference type="Proteomes" id="UP000462362"/>
    </source>
</evidence>
<dbReference type="GO" id="GO:0008773">
    <property type="term" value="F:[protein-PII] uridylyltransferase activity"/>
    <property type="evidence" value="ECO:0007669"/>
    <property type="project" value="UniProtKB-UniRule"/>
</dbReference>
<dbReference type="GO" id="GO:0008081">
    <property type="term" value="F:phosphoric diester hydrolase activity"/>
    <property type="evidence" value="ECO:0007669"/>
    <property type="project" value="UniProtKB-UniRule"/>
</dbReference>
<dbReference type="NCBIfam" id="TIGR01693">
    <property type="entry name" value="UTase_glnD"/>
    <property type="match status" value="1"/>
</dbReference>
<dbReference type="PANTHER" id="PTHR47320:SF1">
    <property type="entry name" value="BIFUNCTIONAL URIDYLYLTRANSFERASE_URIDYLYL-REMOVING ENZYME"/>
    <property type="match status" value="1"/>
</dbReference>
<comment type="activity regulation">
    <text evidence="7">Uridylyltransferase (UTase) activity is inhibited by glutamine, while glutamine activates uridylyl-removing (UR) activity.</text>
</comment>
<dbReference type="HAMAP" id="MF_00277">
    <property type="entry name" value="PII_uridylyl_transf"/>
    <property type="match status" value="1"/>
</dbReference>
<dbReference type="CDD" id="cd04899">
    <property type="entry name" value="ACT_ACR-UUR-like_2"/>
    <property type="match status" value="1"/>
</dbReference>
<keyword evidence="5 7" id="KW-0460">Magnesium</keyword>
<dbReference type="InterPro" id="IPR006674">
    <property type="entry name" value="HD_domain"/>
</dbReference>
<dbReference type="Pfam" id="PF01966">
    <property type="entry name" value="HD"/>
    <property type="match status" value="1"/>
</dbReference>
<keyword evidence="3" id="KW-0677">Repeat</keyword>
<dbReference type="SUPFAM" id="SSF55021">
    <property type="entry name" value="ACT-like"/>
    <property type="match status" value="2"/>
</dbReference>
<dbReference type="EC" id="2.7.7.59" evidence="7"/>
<reference evidence="8 9" key="1">
    <citation type="journal article" date="2019" name="Nat. Med.">
        <title>A library of human gut bacterial isolates paired with longitudinal multiomics data enables mechanistic microbiome research.</title>
        <authorList>
            <person name="Poyet M."/>
            <person name="Groussin M."/>
            <person name="Gibbons S.M."/>
            <person name="Avila-Pacheco J."/>
            <person name="Jiang X."/>
            <person name="Kearney S.M."/>
            <person name="Perrotta A.R."/>
            <person name="Berdy B."/>
            <person name="Zhao S."/>
            <person name="Lieberman T.D."/>
            <person name="Swanson P.K."/>
            <person name="Smith M."/>
            <person name="Roesemann S."/>
            <person name="Alexander J.E."/>
            <person name="Rich S.A."/>
            <person name="Livny J."/>
            <person name="Vlamakis H."/>
            <person name="Clish C."/>
            <person name="Bullock K."/>
            <person name="Deik A."/>
            <person name="Scott J."/>
            <person name="Pierce K.A."/>
            <person name="Xavier R.J."/>
            <person name="Alm E.J."/>
        </authorList>
    </citation>
    <scope>NUCLEOTIDE SEQUENCE [LARGE SCALE GENOMIC DNA]</scope>
    <source>
        <strain evidence="8 9">BIOML-A2</strain>
    </source>
</reference>
<dbReference type="InterPro" id="IPR002912">
    <property type="entry name" value="ACT_dom"/>
</dbReference>
<dbReference type="SMART" id="SM00471">
    <property type="entry name" value="HDc"/>
    <property type="match status" value="1"/>
</dbReference>
<comment type="catalytic activity">
    <reaction evidence="7">
        <text>[protein-PII]-L-tyrosine + UTP = [protein-PII]-uridylyl-L-tyrosine + diphosphate</text>
        <dbReference type="Rhea" id="RHEA:13673"/>
        <dbReference type="Rhea" id="RHEA-COMP:12147"/>
        <dbReference type="Rhea" id="RHEA-COMP:12148"/>
        <dbReference type="ChEBI" id="CHEBI:33019"/>
        <dbReference type="ChEBI" id="CHEBI:46398"/>
        <dbReference type="ChEBI" id="CHEBI:46858"/>
        <dbReference type="ChEBI" id="CHEBI:90602"/>
        <dbReference type="EC" id="2.7.7.59"/>
    </reaction>
</comment>
<comment type="caution">
    <text evidence="8">The sequence shown here is derived from an EMBL/GenBank/DDBJ whole genome shotgun (WGS) entry which is preliminary data.</text>
</comment>
<dbReference type="InterPro" id="IPR003607">
    <property type="entry name" value="HD/PDEase_dom"/>
</dbReference>
<comment type="domain">
    <text evidence="7">Has four distinct domains: an N-terminal nucleotidyltransferase (NT) domain responsible for UTase activity, a central HD domain that encodes UR activity, and two C-terminal ACT domains that seem to have a role in glutamine sensing.</text>
</comment>
<gene>
    <name evidence="7 8" type="primary">glnD</name>
    <name evidence="8" type="ORF">GMD42_04895</name>
</gene>
<sequence>MEINEIVKKFKDQREVLAKKFLADVDADAYLSAHAKAADKAVLAILKLNQLSEDVAVVAVGGYGREQQFPYSDLDLLFLLPDGVRDKDLKTISDVIGNLWSLGLTVGYSVRSIEECLEQAEVDITAQTAMLESRLIAGNEELFKTYSETMEKNLNLKKFYRAKFIEQQQRHLKYHESSYALEPNIKEAPGGLRDLNILIWVLRAAHLGNTWQEVFEKGLITRRECELLESVTKSLYRLRIHMHLLTNRHEDRLIFEIQEPLAKALGIVGTVGRRPSEVMMQHFYVNAKTIGQLNSIILQAIKERYSKEPEQTGEPICSGFVRQGDVLGLESPDVFVKNPERILEAFLIQERHPDIPMKSSRLYRALFEAHSLMNKEWAENPVNRQTFLKIIQGRRGVWHALEEMNRWGVLGKLLPSFNRIVGQMQHDLFHAYTVDQHTLLAIRYLRNFTHSENAHELPLCTELMMAMKGSWRLVLALLYHDIGKGRGGDHSKIGAEIVRQMCRDFEIADEDADYIEFLVREHLTMSMVAQKQDISDPEVIENFAKKVGTMERLVSLYLLTVCDIRATGPKIWNAWKAQLLEDLFYSTARFLKGKGIDRDLLVSRRRKDALRLTRFTPEQRDRINKFWDNFDVAYFMKHSVRNIVWHAKVLLPHLDSPKSFVASRPLRGMEHAHEILILTQDRPELFARIVSNLQQYGLSIAEARIHTGHDGRVVDSFIVVDDGSDPDFEQEFARFQEILAEKLDLAEKLPPPLRGRPSRQSKLFPISPQASLRPDASGRQYMLSIVTTDRLGLLASIARVFVQYGINLVTARITTLGERAEDVFLIESFKLRDPVFCAEFEKAVLEALEL</sequence>
<dbReference type="EMBL" id="WNCL01000010">
    <property type="protein sequence ID" value="MTU42966.1"/>
    <property type="molecule type" value="Genomic_DNA"/>
</dbReference>
<dbReference type="PROSITE" id="PS51671">
    <property type="entry name" value="ACT"/>
    <property type="match status" value="2"/>
</dbReference>
<dbReference type="RefSeq" id="WP_155167998.1">
    <property type="nucleotide sequence ID" value="NZ_CAKVUT010000037.1"/>
</dbReference>
<accession>A0A6I3S8Y0</accession>
<comment type="caution">
    <text evidence="7">Lacks conserved residue(s) required for the propagation of feature annotation.</text>
</comment>
<dbReference type="InterPro" id="IPR010043">
    <property type="entry name" value="UTase/UR"/>
</dbReference>
<dbReference type="AlphaFoldDB" id="A0A6I3S8Y0"/>
<evidence type="ECO:0000256" key="7">
    <source>
        <dbReference type="HAMAP-Rule" id="MF_00277"/>
    </source>
</evidence>
<dbReference type="CDD" id="cd04900">
    <property type="entry name" value="ACT_UUR-like_1"/>
    <property type="match status" value="1"/>
</dbReference>
<dbReference type="PIRSF" id="PIRSF006288">
    <property type="entry name" value="PII_uridyltransf"/>
    <property type="match status" value="1"/>
</dbReference>
<dbReference type="GO" id="GO:0006808">
    <property type="term" value="P:regulation of nitrogen utilization"/>
    <property type="evidence" value="ECO:0007669"/>
    <property type="project" value="UniProtKB-UniRule"/>
</dbReference>
<comment type="similarity">
    <text evidence="7">Belongs to the GlnD family.</text>
</comment>
<evidence type="ECO:0000256" key="1">
    <source>
        <dbReference type="ARBA" id="ARBA00022679"/>
    </source>
</evidence>
<dbReference type="InterPro" id="IPR013546">
    <property type="entry name" value="PII_UdlTrfase/GS_AdlTrfase"/>
</dbReference>
<dbReference type="Pfam" id="PF08335">
    <property type="entry name" value="GlnD_UR_UTase"/>
    <property type="match status" value="1"/>
</dbReference>
<dbReference type="Pfam" id="PF01909">
    <property type="entry name" value="NTP_transf_2"/>
    <property type="match status" value="1"/>
</dbReference>
<dbReference type="CDD" id="cd00077">
    <property type="entry name" value="HDc"/>
    <property type="match status" value="1"/>
</dbReference>
<dbReference type="EC" id="3.1.4.-" evidence="7"/>
<name>A0A6I3S8Y0_9BURK</name>
<dbReference type="PANTHER" id="PTHR47320">
    <property type="entry name" value="BIFUNCTIONAL URIDYLYLTRANSFERASE/URIDYLYL-REMOVING ENZYME"/>
    <property type="match status" value="1"/>
</dbReference>
<comment type="cofactor">
    <cofactor evidence="7">
        <name>Mg(2+)</name>
        <dbReference type="ChEBI" id="CHEBI:18420"/>
    </cofactor>
</comment>
<evidence type="ECO:0000256" key="5">
    <source>
        <dbReference type="ARBA" id="ARBA00022842"/>
    </source>
</evidence>
<keyword evidence="6 7" id="KW-0511">Multifunctional enzyme</keyword>
<dbReference type="PROSITE" id="PS51831">
    <property type="entry name" value="HD"/>
    <property type="match status" value="1"/>
</dbReference>
<keyword evidence="2 7" id="KW-0548">Nucleotidyltransferase</keyword>
<dbReference type="InterPro" id="IPR045865">
    <property type="entry name" value="ACT-like_dom_sf"/>
</dbReference>
<dbReference type="Gene3D" id="3.30.70.260">
    <property type="match status" value="1"/>
</dbReference>